<dbReference type="Proteomes" id="UP000824782">
    <property type="component" value="Unassembled WGS sequence"/>
</dbReference>
<sequence>MHATEIGGVAERKPDGFGKTAAFKNRKCVAWEALTFTWSSSVYSGAFRCFSAQQCHLVDGGGTTFINPVRTRILFRERATGSRLGRVSKSTPLYFGRNDL</sequence>
<accession>A0AAV6YGC3</accession>
<organism evidence="1 2">
    <name type="scientific">Engystomops pustulosus</name>
    <name type="common">Tungara frog</name>
    <name type="synonym">Physalaemus pustulosus</name>
    <dbReference type="NCBI Taxonomy" id="76066"/>
    <lineage>
        <taxon>Eukaryota</taxon>
        <taxon>Metazoa</taxon>
        <taxon>Chordata</taxon>
        <taxon>Craniata</taxon>
        <taxon>Vertebrata</taxon>
        <taxon>Euteleostomi</taxon>
        <taxon>Amphibia</taxon>
        <taxon>Batrachia</taxon>
        <taxon>Anura</taxon>
        <taxon>Neobatrachia</taxon>
        <taxon>Hyloidea</taxon>
        <taxon>Leptodactylidae</taxon>
        <taxon>Leiuperinae</taxon>
        <taxon>Engystomops</taxon>
    </lineage>
</organism>
<proteinExistence type="predicted"/>
<keyword evidence="2" id="KW-1185">Reference proteome</keyword>
<comment type="caution">
    <text evidence="1">The sequence shown here is derived from an EMBL/GenBank/DDBJ whole genome shotgun (WGS) entry which is preliminary data.</text>
</comment>
<dbReference type="EMBL" id="WNYA01050606">
    <property type="protein sequence ID" value="KAG8536086.1"/>
    <property type="molecule type" value="Genomic_DNA"/>
</dbReference>
<evidence type="ECO:0000313" key="2">
    <source>
        <dbReference type="Proteomes" id="UP000824782"/>
    </source>
</evidence>
<gene>
    <name evidence="1" type="ORF">GDO81_027136</name>
</gene>
<dbReference type="AlphaFoldDB" id="A0AAV6YGC3"/>
<reference evidence="1" key="1">
    <citation type="thesis" date="2020" institute="ProQuest LLC" country="789 East Eisenhower Parkway, Ann Arbor, MI, USA">
        <title>Comparative Genomics and Chromosome Evolution.</title>
        <authorList>
            <person name="Mudd A.B."/>
        </authorList>
    </citation>
    <scope>NUCLEOTIDE SEQUENCE</scope>
    <source>
        <strain evidence="1">237g6f4</strain>
        <tissue evidence="1">Blood</tissue>
    </source>
</reference>
<name>A0AAV6YGC3_ENGPU</name>
<protein>
    <submittedName>
        <fullName evidence="1">Uncharacterized protein</fullName>
    </submittedName>
</protein>
<evidence type="ECO:0000313" key="1">
    <source>
        <dbReference type="EMBL" id="KAG8536086.1"/>
    </source>
</evidence>